<sequence>MSANIRECDFRKVILEFDQSGSEYSQILHTGHLYLLPILRSLIAVAIVIMQSSCCALRSVFSTTTAPSPKFGENFGTWPGGGSWMVGRNPCRPIRAVADVSYEREMEMPVQDHADHLLILMDGLNARLEACGRRITHSAW</sequence>
<gene>
    <name evidence="1" type="ORF">CSSPJE1EN2_LOCUS15727</name>
</gene>
<accession>A0ABP1BD13</accession>
<keyword evidence="2" id="KW-1185">Reference proteome</keyword>
<evidence type="ECO:0000313" key="2">
    <source>
        <dbReference type="Proteomes" id="UP001497522"/>
    </source>
</evidence>
<dbReference type="Proteomes" id="UP001497522">
    <property type="component" value="Chromosome 3"/>
</dbReference>
<organism evidence="1 2">
    <name type="scientific">Sphagnum jensenii</name>
    <dbReference type="NCBI Taxonomy" id="128206"/>
    <lineage>
        <taxon>Eukaryota</taxon>
        <taxon>Viridiplantae</taxon>
        <taxon>Streptophyta</taxon>
        <taxon>Embryophyta</taxon>
        <taxon>Bryophyta</taxon>
        <taxon>Sphagnophytina</taxon>
        <taxon>Sphagnopsida</taxon>
        <taxon>Sphagnales</taxon>
        <taxon>Sphagnaceae</taxon>
        <taxon>Sphagnum</taxon>
    </lineage>
</organism>
<dbReference type="EMBL" id="OZ023704">
    <property type="protein sequence ID" value="CAK9873157.1"/>
    <property type="molecule type" value="Genomic_DNA"/>
</dbReference>
<evidence type="ECO:0000313" key="1">
    <source>
        <dbReference type="EMBL" id="CAK9873157.1"/>
    </source>
</evidence>
<name>A0ABP1BD13_9BRYO</name>
<protein>
    <submittedName>
        <fullName evidence="1">Uncharacterized protein</fullName>
    </submittedName>
</protein>
<proteinExistence type="predicted"/>
<reference evidence="1" key="1">
    <citation type="submission" date="2024-03" db="EMBL/GenBank/DDBJ databases">
        <authorList>
            <consortium name="ELIXIR-Norway"/>
            <consortium name="Elixir Norway"/>
        </authorList>
    </citation>
    <scope>NUCLEOTIDE SEQUENCE</scope>
</reference>